<organism evidence="2">
    <name type="scientific">marine metagenome</name>
    <dbReference type="NCBI Taxonomy" id="408172"/>
    <lineage>
        <taxon>unclassified sequences</taxon>
        <taxon>metagenomes</taxon>
        <taxon>ecological metagenomes</taxon>
    </lineage>
</organism>
<feature type="domain" description="AdoMet activation" evidence="1">
    <location>
        <begin position="1"/>
        <end position="216"/>
    </location>
</feature>
<dbReference type="AlphaFoldDB" id="A0A382DMU0"/>
<dbReference type="InterPro" id="IPR050554">
    <property type="entry name" value="Met_Synthase/Corrinoid"/>
</dbReference>
<evidence type="ECO:0000313" key="2">
    <source>
        <dbReference type="EMBL" id="SVB39776.1"/>
    </source>
</evidence>
<accession>A0A382DMU0</accession>
<dbReference type="GO" id="GO:0008705">
    <property type="term" value="F:methionine synthase activity"/>
    <property type="evidence" value="ECO:0007669"/>
    <property type="project" value="InterPro"/>
</dbReference>
<dbReference type="Gene3D" id="1.10.288.10">
    <property type="entry name" value="Cobalamin-dependent Methionine Synthase, domain 2"/>
    <property type="match status" value="1"/>
</dbReference>
<feature type="non-terminal residue" evidence="2">
    <location>
        <position position="1"/>
    </location>
</feature>
<name>A0A382DMU0_9ZZZZ</name>
<protein>
    <recommendedName>
        <fullName evidence="1">AdoMet activation domain-containing protein</fullName>
    </recommendedName>
</protein>
<gene>
    <name evidence="2" type="ORF">METZ01_LOCUS192630</name>
</gene>
<sequence length="216" mass="24645">WKANAEGDDVHLFENEKQIATYHFLRQQGKKRKANRCLADFVAPLTSGKQDYMGSFVCTAGLGIEKQLAVFEKDHDDYNSIMLKVIADRLAEALTEYMHEKIRKEIWGYASDEKLANEDLIAEKYRGIRPAPGYTACPDHTEKEKIFSLLNAEQIGAKLTENMAMFPNATVSGYYFSNPVAKYFSVGKVQDDQIADYAKRKNITTKEVEKWLRSNI</sequence>
<evidence type="ECO:0000259" key="1">
    <source>
        <dbReference type="PROSITE" id="PS50974"/>
    </source>
</evidence>
<dbReference type="Pfam" id="PF02965">
    <property type="entry name" value="Met_synt_B12"/>
    <property type="match status" value="1"/>
</dbReference>
<dbReference type="PROSITE" id="PS50974">
    <property type="entry name" value="ADOMET_ACTIVATION"/>
    <property type="match status" value="1"/>
</dbReference>
<dbReference type="SUPFAM" id="SSF56507">
    <property type="entry name" value="Methionine synthase activation domain-like"/>
    <property type="match status" value="1"/>
</dbReference>
<dbReference type="EMBL" id="UINC01040218">
    <property type="protein sequence ID" value="SVB39776.1"/>
    <property type="molecule type" value="Genomic_DNA"/>
</dbReference>
<proteinExistence type="predicted"/>
<dbReference type="PANTHER" id="PTHR45833">
    <property type="entry name" value="METHIONINE SYNTHASE"/>
    <property type="match status" value="1"/>
</dbReference>
<dbReference type="GO" id="GO:0005829">
    <property type="term" value="C:cytosol"/>
    <property type="evidence" value="ECO:0007669"/>
    <property type="project" value="TreeGrafter"/>
</dbReference>
<dbReference type="InterPro" id="IPR004223">
    <property type="entry name" value="VitB12-dep_Met_synth_activ_dom"/>
</dbReference>
<dbReference type="InterPro" id="IPR037010">
    <property type="entry name" value="VitB12-dep_Met_synth_activ_sf"/>
</dbReference>
<dbReference type="Gene3D" id="3.10.196.10">
    <property type="entry name" value="Vitamin B12-dependent methionine synthase, activation domain"/>
    <property type="match status" value="1"/>
</dbReference>
<reference evidence="2" key="1">
    <citation type="submission" date="2018-05" db="EMBL/GenBank/DDBJ databases">
        <authorList>
            <person name="Lanie J.A."/>
            <person name="Ng W.-L."/>
            <person name="Kazmierczak K.M."/>
            <person name="Andrzejewski T.M."/>
            <person name="Davidsen T.M."/>
            <person name="Wayne K.J."/>
            <person name="Tettelin H."/>
            <person name="Glass J.I."/>
            <person name="Rusch D."/>
            <person name="Podicherti R."/>
            <person name="Tsui H.-C.T."/>
            <person name="Winkler M.E."/>
        </authorList>
    </citation>
    <scope>NUCLEOTIDE SEQUENCE</scope>
</reference>